<gene>
    <name evidence="2" type="ORF">IZO911_LOCUS11288</name>
    <name evidence="3" type="ORF">JYZ213_LOCUS13030</name>
    <name evidence="4" type="ORF">KXQ929_LOCUS6105</name>
    <name evidence="5" type="ORF">OXD698_LOCUS7428</name>
</gene>
<reference evidence="3" key="1">
    <citation type="submission" date="2021-02" db="EMBL/GenBank/DDBJ databases">
        <authorList>
            <person name="Nowell W R."/>
        </authorList>
    </citation>
    <scope>NUCLEOTIDE SEQUENCE</scope>
</reference>
<dbReference type="Proteomes" id="UP000663860">
    <property type="component" value="Unassembled WGS sequence"/>
</dbReference>
<evidence type="ECO:0000256" key="1">
    <source>
        <dbReference type="SAM" id="SignalP"/>
    </source>
</evidence>
<feature type="chain" id="PRO_5036224090" evidence="1">
    <location>
        <begin position="22"/>
        <end position="128"/>
    </location>
</feature>
<feature type="signal peptide" evidence="1">
    <location>
        <begin position="1"/>
        <end position="21"/>
    </location>
</feature>
<dbReference type="EMBL" id="CAJNOG010000103">
    <property type="protein sequence ID" value="CAF0946261.1"/>
    <property type="molecule type" value="Genomic_DNA"/>
</dbReference>
<organism evidence="3 6">
    <name type="scientific">Adineta steineri</name>
    <dbReference type="NCBI Taxonomy" id="433720"/>
    <lineage>
        <taxon>Eukaryota</taxon>
        <taxon>Metazoa</taxon>
        <taxon>Spiralia</taxon>
        <taxon>Gnathifera</taxon>
        <taxon>Rotifera</taxon>
        <taxon>Eurotatoria</taxon>
        <taxon>Bdelloidea</taxon>
        <taxon>Adinetida</taxon>
        <taxon>Adinetidae</taxon>
        <taxon>Adineta</taxon>
    </lineage>
</organism>
<evidence type="ECO:0000313" key="6">
    <source>
        <dbReference type="Proteomes" id="UP000663845"/>
    </source>
</evidence>
<keyword evidence="1" id="KW-0732">Signal</keyword>
<dbReference type="Proteomes" id="UP000663845">
    <property type="component" value="Unassembled WGS sequence"/>
</dbReference>
<accession>A0A814CXF7</accession>
<dbReference type="EMBL" id="CAJOAZ010000340">
    <property type="protein sequence ID" value="CAF3620955.1"/>
    <property type="molecule type" value="Genomic_DNA"/>
</dbReference>
<dbReference type="AlphaFoldDB" id="A0A814CXF7"/>
<evidence type="ECO:0000313" key="4">
    <source>
        <dbReference type="EMBL" id="CAF3620096.1"/>
    </source>
</evidence>
<protein>
    <submittedName>
        <fullName evidence="3">Uncharacterized protein</fullName>
    </submittedName>
</protein>
<sequence>MMNNIIVFLALLIVCVGTANSLTCYYCADCPVPFDRYSPYVTKQYSTTGWCAKKSTTAVYAAKASRGMADPRLCIGGSGCRWTYDSFGAYVYACCCRNDLCNTGHITSKSTITILFGALTLLLFNRYC</sequence>
<dbReference type="Proteomes" id="UP000663868">
    <property type="component" value="Unassembled WGS sequence"/>
</dbReference>
<comment type="caution">
    <text evidence="3">The sequence shown here is derived from an EMBL/GenBank/DDBJ whole genome shotgun (WGS) entry which is preliminary data.</text>
</comment>
<proteinExistence type="predicted"/>
<name>A0A814CXF7_9BILA</name>
<evidence type="ECO:0000313" key="5">
    <source>
        <dbReference type="EMBL" id="CAF3620955.1"/>
    </source>
</evidence>
<dbReference type="EMBL" id="CAJNOE010000084">
    <property type="protein sequence ID" value="CAF0882893.1"/>
    <property type="molecule type" value="Genomic_DNA"/>
</dbReference>
<evidence type="ECO:0000313" key="2">
    <source>
        <dbReference type="EMBL" id="CAF0882893.1"/>
    </source>
</evidence>
<dbReference type="Proteomes" id="UP000663844">
    <property type="component" value="Unassembled WGS sequence"/>
</dbReference>
<dbReference type="EMBL" id="CAJOBB010000232">
    <property type="protein sequence ID" value="CAF3620096.1"/>
    <property type="molecule type" value="Genomic_DNA"/>
</dbReference>
<evidence type="ECO:0000313" key="3">
    <source>
        <dbReference type="EMBL" id="CAF0946261.1"/>
    </source>
</evidence>